<keyword evidence="2" id="KW-1133">Transmembrane helix</keyword>
<feature type="transmembrane region" description="Helical" evidence="2">
    <location>
        <begin position="79"/>
        <end position="96"/>
    </location>
</feature>
<dbReference type="NCBIfam" id="TIGR02854">
    <property type="entry name" value="spore_II_GA"/>
    <property type="match status" value="1"/>
</dbReference>
<keyword evidence="2" id="KW-0812">Transmembrane</keyword>
<evidence type="ECO:0000313" key="4">
    <source>
        <dbReference type="Proteomes" id="UP000322267"/>
    </source>
</evidence>
<evidence type="ECO:0000313" key="3">
    <source>
        <dbReference type="EMBL" id="TYS16405.1"/>
    </source>
</evidence>
<evidence type="ECO:0000256" key="1">
    <source>
        <dbReference type="PIRSR" id="PIRSR018571-1"/>
    </source>
</evidence>
<dbReference type="PIRSF" id="PIRSF018571">
    <property type="entry name" value="SpoIIGA"/>
    <property type="match status" value="1"/>
</dbReference>
<feature type="transmembrane region" description="Helical" evidence="2">
    <location>
        <begin position="20"/>
        <end position="45"/>
    </location>
</feature>
<protein>
    <submittedName>
        <fullName evidence="3">Sigma-E processing peptidase SpoIIGA</fullName>
    </submittedName>
</protein>
<keyword evidence="2" id="KW-0472">Membrane</keyword>
<evidence type="ECO:0000256" key="2">
    <source>
        <dbReference type="SAM" id="Phobius"/>
    </source>
</evidence>
<dbReference type="InterPro" id="IPR005081">
    <property type="entry name" value="SpoIIGA"/>
</dbReference>
<dbReference type="Pfam" id="PF03419">
    <property type="entry name" value="Peptidase_U4"/>
    <property type="match status" value="1"/>
</dbReference>
<dbReference type="OrthoDB" id="2690199at2"/>
<reference evidence="3 4" key="1">
    <citation type="submission" date="2019-08" db="EMBL/GenBank/DDBJ databases">
        <title>Bacillus genomes from the desert of Cuatro Cienegas, Coahuila.</title>
        <authorList>
            <person name="Olmedo-Alvarez G."/>
        </authorList>
    </citation>
    <scope>NUCLEOTIDE SEQUENCE [LARGE SCALE GENOMIC DNA]</scope>
    <source>
        <strain evidence="3 4">CH34_1T</strain>
    </source>
</reference>
<proteinExistence type="predicted"/>
<dbReference type="AlphaFoldDB" id="A0A5D4NPY8"/>
<gene>
    <name evidence="3" type="primary">spoIIGA</name>
    <name evidence="3" type="ORF">FZC78_13620</name>
</gene>
<comment type="caution">
    <text evidence="3">The sequence shown here is derived from an EMBL/GenBank/DDBJ whole genome shotgun (WGS) entry which is preliminary data.</text>
</comment>
<dbReference type="EMBL" id="VTEI01000006">
    <property type="protein sequence ID" value="TYS16405.1"/>
    <property type="molecule type" value="Genomic_DNA"/>
</dbReference>
<feature type="active site" evidence="1">
    <location>
        <position position="201"/>
    </location>
</feature>
<organism evidence="3 4">
    <name type="scientific">Rossellomorea vietnamensis</name>
    <dbReference type="NCBI Taxonomy" id="218284"/>
    <lineage>
        <taxon>Bacteria</taxon>
        <taxon>Bacillati</taxon>
        <taxon>Bacillota</taxon>
        <taxon>Bacilli</taxon>
        <taxon>Bacillales</taxon>
        <taxon>Bacillaceae</taxon>
        <taxon>Rossellomorea</taxon>
    </lineage>
</organism>
<feature type="transmembrane region" description="Helical" evidence="2">
    <location>
        <begin position="148"/>
        <end position="165"/>
    </location>
</feature>
<feature type="transmembrane region" description="Helical" evidence="2">
    <location>
        <begin position="108"/>
        <end position="128"/>
    </location>
</feature>
<dbReference type="Proteomes" id="UP000322267">
    <property type="component" value="Unassembled WGS sequence"/>
</dbReference>
<feature type="transmembrane region" description="Helical" evidence="2">
    <location>
        <begin position="52"/>
        <end position="73"/>
    </location>
</feature>
<name>A0A5D4NPY8_9BACI</name>
<dbReference type="GO" id="GO:0004190">
    <property type="term" value="F:aspartic-type endopeptidase activity"/>
    <property type="evidence" value="ECO:0007669"/>
    <property type="project" value="InterPro"/>
</dbReference>
<sequence length="326" mass="37161">MYDILLVTVGNRAKGGKRLVLYLDVIWLLNFLIDSILLVMTAVFLKRHLIWWRIFLGGFIGSLIVLFSFTSYAHISGHPLMKLIFSMIMVFTAFGFKRFRFYAGNLLMLYFSTFLTGGILIGVHYFLRFDNSLQSSMFLASVKGFGDPISWVFVMFALPASWYFARNRINSIETVKIQYDELVEVEIEINGLKLQLKGLVDSGNQLYDPLSKSPVMLISTEKLEGRVPEDILHLSEDNDRFMSGDHSLPPQWEERVRFVPAQSIGKKNQLLIAYKPDSILIRKGKEVWGCPKGLIVFQGIAFSADDTFNCIVHPKMLSSSPLQYVS</sequence>
<dbReference type="GO" id="GO:0006508">
    <property type="term" value="P:proteolysis"/>
    <property type="evidence" value="ECO:0007669"/>
    <property type="project" value="InterPro"/>
</dbReference>
<accession>A0A5D4NPY8</accession>
<dbReference type="GO" id="GO:0030436">
    <property type="term" value="P:asexual sporulation"/>
    <property type="evidence" value="ECO:0007669"/>
    <property type="project" value="InterPro"/>
</dbReference>